<evidence type="ECO:0000256" key="8">
    <source>
        <dbReference type="ARBA" id="ARBA00023136"/>
    </source>
</evidence>
<evidence type="ECO:0000256" key="9">
    <source>
        <dbReference type="SAM" id="MobiDB-lite"/>
    </source>
</evidence>
<feature type="region of interest" description="Disordered" evidence="9">
    <location>
        <begin position="122"/>
        <end position="407"/>
    </location>
</feature>
<keyword evidence="13" id="KW-1185">Reference proteome</keyword>
<dbReference type="GO" id="GO:0015031">
    <property type="term" value="P:protein transport"/>
    <property type="evidence" value="ECO:0007669"/>
    <property type="project" value="UniProtKB-KW"/>
</dbReference>
<evidence type="ECO:0000313" key="13">
    <source>
        <dbReference type="Proteomes" id="UP001370490"/>
    </source>
</evidence>
<evidence type="ECO:0000256" key="1">
    <source>
        <dbReference type="ARBA" id="ARBA00004481"/>
    </source>
</evidence>
<feature type="compositionally biased region" description="Polar residues" evidence="9">
    <location>
        <begin position="358"/>
        <end position="377"/>
    </location>
</feature>
<comment type="subcellular location">
    <subcellularLocation>
        <location evidence="2">Cytoplasm</location>
    </subcellularLocation>
    <subcellularLocation>
        <location evidence="1">Endosome membrane</location>
        <topology evidence="1">Peripheral membrane protein</topology>
    </subcellularLocation>
</comment>
<feature type="compositionally biased region" description="Polar residues" evidence="9">
    <location>
        <begin position="285"/>
        <end position="296"/>
    </location>
</feature>
<comment type="similarity">
    <text evidence="3">Belongs to the VTA1 family.</text>
</comment>
<feature type="compositionally biased region" description="Polar residues" evidence="9">
    <location>
        <begin position="315"/>
        <end position="337"/>
    </location>
</feature>
<keyword evidence="4" id="KW-0813">Transport</keyword>
<keyword evidence="6" id="KW-0967">Endosome</keyword>
<evidence type="ECO:0000313" key="12">
    <source>
        <dbReference type="EMBL" id="KAK6918795.1"/>
    </source>
</evidence>
<feature type="compositionally biased region" description="Polar residues" evidence="9">
    <location>
        <begin position="249"/>
        <end position="260"/>
    </location>
</feature>
<dbReference type="GO" id="GO:0010008">
    <property type="term" value="C:endosome membrane"/>
    <property type="evidence" value="ECO:0007669"/>
    <property type="project" value="UniProtKB-SubCell"/>
</dbReference>
<comment type="caution">
    <text evidence="12">The sequence shown here is derived from an EMBL/GenBank/DDBJ whole genome shotgun (WGS) entry which is preliminary data.</text>
</comment>
<gene>
    <name evidence="12" type="ORF">RJ641_017217</name>
</gene>
<keyword evidence="7" id="KW-0653">Protein transport</keyword>
<feature type="domain" description="Vta1 C-terminal" evidence="11">
    <location>
        <begin position="404"/>
        <end position="441"/>
    </location>
</feature>
<dbReference type="EMBL" id="JBAMMX010000022">
    <property type="protein sequence ID" value="KAK6918795.1"/>
    <property type="molecule type" value="Genomic_DNA"/>
</dbReference>
<dbReference type="Gene3D" id="1.25.40.270">
    <property type="entry name" value="Vacuolar protein sorting-associated protein vta1"/>
    <property type="match status" value="2"/>
</dbReference>
<dbReference type="PANTHER" id="PTHR46009">
    <property type="entry name" value="VACUOLAR PROTEIN SORTING-ASSOCIATED PROTEIN VTA1 HOMOLOG"/>
    <property type="match status" value="1"/>
</dbReference>
<organism evidence="12 13">
    <name type="scientific">Dillenia turbinata</name>
    <dbReference type="NCBI Taxonomy" id="194707"/>
    <lineage>
        <taxon>Eukaryota</taxon>
        <taxon>Viridiplantae</taxon>
        <taxon>Streptophyta</taxon>
        <taxon>Embryophyta</taxon>
        <taxon>Tracheophyta</taxon>
        <taxon>Spermatophyta</taxon>
        <taxon>Magnoliopsida</taxon>
        <taxon>eudicotyledons</taxon>
        <taxon>Gunneridae</taxon>
        <taxon>Pentapetalae</taxon>
        <taxon>Dilleniales</taxon>
        <taxon>Dilleniaceae</taxon>
        <taxon>Dillenia</taxon>
    </lineage>
</organism>
<evidence type="ECO:0000256" key="5">
    <source>
        <dbReference type="ARBA" id="ARBA00022490"/>
    </source>
</evidence>
<feature type="domain" description="Vta1/callose synthase N-terminal" evidence="10">
    <location>
        <begin position="44"/>
        <end position="123"/>
    </location>
</feature>
<dbReference type="Proteomes" id="UP001370490">
    <property type="component" value="Unassembled WGS sequence"/>
</dbReference>
<evidence type="ECO:0000256" key="2">
    <source>
        <dbReference type="ARBA" id="ARBA00004496"/>
    </source>
</evidence>
<keyword evidence="5" id="KW-0963">Cytoplasm</keyword>
<protein>
    <submittedName>
        <fullName evidence="12">Vta1/callose synthase, N-terminal</fullName>
    </submittedName>
</protein>
<evidence type="ECO:0000256" key="4">
    <source>
        <dbReference type="ARBA" id="ARBA00022448"/>
    </source>
</evidence>
<evidence type="ECO:0000256" key="7">
    <source>
        <dbReference type="ARBA" id="ARBA00022927"/>
    </source>
</evidence>
<dbReference type="GO" id="GO:0005771">
    <property type="term" value="C:multivesicular body"/>
    <property type="evidence" value="ECO:0007669"/>
    <property type="project" value="TreeGrafter"/>
</dbReference>
<feature type="compositionally biased region" description="Polar residues" evidence="9">
    <location>
        <begin position="179"/>
        <end position="202"/>
    </location>
</feature>
<dbReference type="GO" id="GO:0032511">
    <property type="term" value="P:late endosome to vacuole transport via multivesicular body sorting pathway"/>
    <property type="evidence" value="ECO:0007669"/>
    <property type="project" value="InterPro"/>
</dbReference>
<evidence type="ECO:0000259" key="10">
    <source>
        <dbReference type="Pfam" id="PF04652"/>
    </source>
</evidence>
<evidence type="ECO:0000256" key="3">
    <source>
        <dbReference type="ARBA" id="ARBA00007895"/>
    </source>
</evidence>
<name>A0AAN8Z0C3_9MAGN</name>
<accession>A0AAN8Z0C3</accession>
<dbReference type="InterPro" id="IPR023175">
    <property type="entry name" value="Vta1/CALS_N_sf"/>
</dbReference>
<dbReference type="Gene3D" id="1.20.5.420">
    <property type="entry name" value="Immunoglobulin FC, subunit C"/>
    <property type="match status" value="1"/>
</dbReference>
<feature type="compositionally biased region" description="Low complexity" evidence="9">
    <location>
        <begin position="340"/>
        <end position="357"/>
    </location>
</feature>
<feature type="compositionally biased region" description="Polar residues" evidence="9">
    <location>
        <begin position="209"/>
        <end position="218"/>
    </location>
</feature>
<reference evidence="12 13" key="1">
    <citation type="submission" date="2023-12" db="EMBL/GenBank/DDBJ databases">
        <title>A high-quality genome assembly for Dillenia turbinata (Dilleniales).</title>
        <authorList>
            <person name="Chanderbali A."/>
        </authorList>
    </citation>
    <scope>NUCLEOTIDE SEQUENCE [LARGE SCALE GENOMIC DNA]</scope>
    <source>
        <strain evidence="12">LSX21</strain>
        <tissue evidence="12">Leaf</tissue>
    </source>
</reference>
<dbReference type="InterPro" id="IPR044538">
    <property type="entry name" value="Vta1-like"/>
</dbReference>
<keyword evidence="8" id="KW-0472">Membrane</keyword>
<dbReference type="Pfam" id="PF04652">
    <property type="entry name" value="Vta1"/>
    <property type="match status" value="1"/>
</dbReference>
<dbReference type="InterPro" id="IPR039431">
    <property type="entry name" value="Vta1/CALS_N"/>
</dbReference>
<dbReference type="PANTHER" id="PTHR46009:SF1">
    <property type="entry name" value="VACUOLAR PROTEIN SORTING-ASSOCIATED PROTEIN VTA1 HOMOLOG"/>
    <property type="match status" value="1"/>
</dbReference>
<proteinExistence type="inferred from homology"/>
<dbReference type="InterPro" id="IPR041212">
    <property type="entry name" value="Vta1_C"/>
</dbReference>
<evidence type="ECO:0000259" key="11">
    <source>
        <dbReference type="Pfam" id="PF18097"/>
    </source>
</evidence>
<evidence type="ECO:0000256" key="6">
    <source>
        <dbReference type="ARBA" id="ARBA00022753"/>
    </source>
</evidence>
<dbReference type="AlphaFoldDB" id="A0AAN8Z0C3"/>
<sequence length="449" mass="50216">MGSESEPAKLLLPYLQRADELQKHEPLVAYYCISFSLEIEDKKSLKLGPEDSLYVEGFASNVFAKADKQDRAGRADLNTAKTFYAASIFYEILNQFGELHFDLEQKQKYAAWKAADIRKALKEGRKPVPGPPGGDDDDQSIPSRTLSGGYDLGQAEAKPAANPHGPGADRAPSFHDNIDNQPVNTLAQAPSYPTAQFPSNDYQHPPPANTQENYTYSAPYSHHPSQHDPPQHFPENYPSQDPYQHENQQHLPPNYPSQETYQHDNQHHIPPNYPSQEGYQHDNQPHIPQNYPSQEAYQHDNQQHIPPNSPFQEAPSPSFSYPSFQTYPSFSESSLPTAPSHYPSYHHSHDSSYLQHSAQQSAPSVPDYQSTTQYSSSGRKESHAAPEQTPVQPFQYDPNYQPPPEKIAEAHKAARFAVGALAFDDVAVAVDFLRKSLELLTNPSASTSR</sequence>
<dbReference type="Pfam" id="PF18097">
    <property type="entry name" value="Vta1_C"/>
    <property type="match status" value="1"/>
</dbReference>